<keyword evidence="3" id="KW-0808">Transferase</keyword>
<dbReference type="GO" id="GO:0005524">
    <property type="term" value="F:ATP binding"/>
    <property type="evidence" value="ECO:0007669"/>
    <property type="project" value="UniProtKB-UniRule"/>
</dbReference>
<feature type="compositionally biased region" description="Low complexity" evidence="10">
    <location>
        <begin position="323"/>
        <end position="334"/>
    </location>
</feature>
<evidence type="ECO:0000256" key="1">
    <source>
        <dbReference type="ARBA" id="ARBA00012513"/>
    </source>
</evidence>
<dbReference type="InterPro" id="IPR011009">
    <property type="entry name" value="Kinase-like_dom_sf"/>
</dbReference>
<feature type="compositionally biased region" description="Basic and acidic residues" evidence="10">
    <location>
        <begin position="371"/>
        <end position="381"/>
    </location>
</feature>
<dbReference type="PROSITE" id="PS00108">
    <property type="entry name" value="PROTEIN_KINASE_ST"/>
    <property type="match status" value="1"/>
</dbReference>
<comment type="caution">
    <text evidence="13">The sequence shown here is derived from an EMBL/GenBank/DDBJ whole genome shotgun (WGS) entry which is preliminary data.</text>
</comment>
<comment type="catalytic activity">
    <reaction evidence="8">
        <text>L-seryl-[protein] + ATP = O-phospho-L-seryl-[protein] + ADP + H(+)</text>
        <dbReference type="Rhea" id="RHEA:17989"/>
        <dbReference type="Rhea" id="RHEA-COMP:9863"/>
        <dbReference type="Rhea" id="RHEA-COMP:11604"/>
        <dbReference type="ChEBI" id="CHEBI:15378"/>
        <dbReference type="ChEBI" id="CHEBI:29999"/>
        <dbReference type="ChEBI" id="CHEBI:30616"/>
        <dbReference type="ChEBI" id="CHEBI:83421"/>
        <dbReference type="ChEBI" id="CHEBI:456216"/>
        <dbReference type="EC" id="2.7.11.1"/>
    </reaction>
</comment>
<dbReference type="GO" id="GO:0004674">
    <property type="term" value="F:protein serine/threonine kinase activity"/>
    <property type="evidence" value="ECO:0007669"/>
    <property type="project" value="UniProtKB-KW"/>
</dbReference>
<dbReference type="PANTHER" id="PTHR43289">
    <property type="entry name" value="MITOGEN-ACTIVATED PROTEIN KINASE KINASE KINASE 20-RELATED"/>
    <property type="match status" value="1"/>
</dbReference>
<evidence type="ECO:0000256" key="4">
    <source>
        <dbReference type="ARBA" id="ARBA00022741"/>
    </source>
</evidence>
<dbReference type="InterPro" id="IPR000719">
    <property type="entry name" value="Prot_kinase_dom"/>
</dbReference>
<keyword evidence="11" id="KW-1133">Transmembrane helix</keyword>
<feature type="binding site" evidence="9">
    <location>
        <position position="40"/>
    </location>
    <ligand>
        <name>ATP</name>
        <dbReference type="ChEBI" id="CHEBI:30616"/>
    </ligand>
</feature>
<feature type="transmembrane region" description="Helical" evidence="11">
    <location>
        <begin position="299"/>
        <end position="319"/>
    </location>
</feature>
<proteinExistence type="predicted"/>
<keyword evidence="11" id="KW-0812">Transmembrane</keyword>
<evidence type="ECO:0000313" key="13">
    <source>
        <dbReference type="EMBL" id="TQR88064.1"/>
    </source>
</evidence>
<evidence type="ECO:0000256" key="11">
    <source>
        <dbReference type="SAM" id="Phobius"/>
    </source>
</evidence>
<dbReference type="AlphaFoldDB" id="A0A544W747"/>
<evidence type="ECO:0000256" key="8">
    <source>
        <dbReference type="ARBA" id="ARBA00048679"/>
    </source>
</evidence>
<evidence type="ECO:0000256" key="2">
    <source>
        <dbReference type="ARBA" id="ARBA00022527"/>
    </source>
</evidence>
<dbReference type="SUPFAM" id="SSF56112">
    <property type="entry name" value="Protein kinase-like (PK-like)"/>
    <property type="match status" value="1"/>
</dbReference>
<dbReference type="Gene3D" id="3.30.200.20">
    <property type="entry name" value="Phosphorylase Kinase, domain 1"/>
    <property type="match status" value="1"/>
</dbReference>
<dbReference type="PROSITE" id="PS00107">
    <property type="entry name" value="PROTEIN_KINASE_ATP"/>
    <property type="match status" value="1"/>
</dbReference>
<dbReference type="PANTHER" id="PTHR43289:SF6">
    <property type="entry name" value="SERINE_THREONINE-PROTEIN KINASE NEKL-3"/>
    <property type="match status" value="1"/>
</dbReference>
<protein>
    <recommendedName>
        <fullName evidence="1">non-specific serine/threonine protein kinase</fullName>
        <ecNumber evidence="1">2.7.11.1</ecNumber>
    </recommendedName>
</protein>
<dbReference type="InterPro" id="IPR008271">
    <property type="entry name" value="Ser/Thr_kinase_AS"/>
</dbReference>
<evidence type="ECO:0000256" key="7">
    <source>
        <dbReference type="ARBA" id="ARBA00047899"/>
    </source>
</evidence>
<dbReference type="EMBL" id="VIFX01000003">
    <property type="protein sequence ID" value="TQR88064.1"/>
    <property type="molecule type" value="Genomic_DNA"/>
</dbReference>
<keyword evidence="4 9" id="KW-0547">Nucleotide-binding</keyword>
<evidence type="ECO:0000256" key="10">
    <source>
        <dbReference type="SAM" id="MobiDB-lite"/>
    </source>
</evidence>
<keyword evidence="14" id="KW-1185">Reference proteome</keyword>
<gene>
    <name evidence="13" type="ORF">D8S82_03095</name>
</gene>
<comment type="catalytic activity">
    <reaction evidence="7">
        <text>L-threonyl-[protein] + ATP = O-phospho-L-threonyl-[protein] + ADP + H(+)</text>
        <dbReference type="Rhea" id="RHEA:46608"/>
        <dbReference type="Rhea" id="RHEA-COMP:11060"/>
        <dbReference type="Rhea" id="RHEA-COMP:11605"/>
        <dbReference type="ChEBI" id="CHEBI:15378"/>
        <dbReference type="ChEBI" id="CHEBI:30013"/>
        <dbReference type="ChEBI" id="CHEBI:30616"/>
        <dbReference type="ChEBI" id="CHEBI:61977"/>
        <dbReference type="ChEBI" id="CHEBI:456216"/>
        <dbReference type="EC" id="2.7.11.1"/>
    </reaction>
</comment>
<evidence type="ECO:0000256" key="6">
    <source>
        <dbReference type="ARBA" id="ARBA00022840"/>
    </source>
</evidence>
<keyword evidence="2 13" id="KW-0723">Serine/threonine-protein kinase</keyword>
<reference evidence="13 14" key="1">
    <citation type="submission" date="2018-10" db="EMBL/GenBank/DDBJ databases">
        <title>Draft genome of Mycobacterium hodleri strain B.</title>
        <authorList>
            <person name="Amande T.J."/>
            <person name="Mcgenity T.J."/>
        </authorList>
    </citation>
    <scope>NUCLEOTIDE SEQUENCE [LARGE SCALE GENOMIC DNA]</scope>
    <source>
        <strain evidence="13 14">B</strain>
    </source>
</reference>
<feature type="compositionally biased region" description="Low complexity" evidence="10">
    <location>
        <begin position="341"/>
        <end position="352"/>
    </location>
</feature>
<name>A0A544W747_9MYCO</name>
<keyword evidence="5 13" id="KW-0418">Kinase</keyword>
<sequence>MTGSDGLGGRYELRGVLGVGGMAEVRDGWDTRLGRAVAVKLLHPALGARPDARARFEEEARAAARLSHPNIVAVHDYGHHGGTPYIVMERLPGSTLLDEIGRGPIPPMRVRTILDEVLAALSVAHSAGVVHRDIKPANILTSGPGGGVKVADFGIAKTGDAGHTATGQLVGTMAYTSPERLAGAPSSVADDLYAVGVVGYELVAGRPPFPQNDVQALAFAILNGQHVPLTSVVGVDPALAAVIERAIAHDPRARFTSADQMRAALAGPRPITRVFTAPFAPVVSSGYPRPVARSPRRGIVLTTIGVLVALVIAVLALALRPTSQNAPATTSTSTTPPPQPSSSVAPQPVPATTIQPVQPVEPNGPPPGRGNGKDKGPKNRG</sequence>
<evidence type="ECO:0000256" key="9">
    <source>
        <dbReference type="PROSITE-ProRule" id="PRU10141"/>
    </source>
</evidence>
<dbReference type="RefSeq" id="WP_142550673.1">
    <property type="nucleotide sequence ID" value="NZ_VIFX01000003.1"/>
</dbReference>
<dbReference type="Pfam" id="PF00069">
    <property type="entry name" value="Pkinase"/>
    <property type="match status" value="1"/>
</dbReference>
<dbReference type="EC" id="2.7.11.1" evidence="1"/>
<dbReference type="CDD" id="cd14014">
    <property type="entry name" value="STKc_PknB_like"/>
    <property type="match status" value="1"/>
</dbReference>
<keyword evidence="11" id="KW-0472">Membrane</keyword>
<accession>A0A544W747</accession>
<dbReference type="FunFam" id="3.30.200.20:FF:000035">
    <property type="entry name" value="Serine/threonine protein kinase Stk1"/>
    <property type="match status" value="1"/>
</dbReference>
<dbReference type="Gene3D" id="1.10.510.10">
    <property type="entry name" value="Transferase(Phosphotransferase) domain 1"/>
    <property type="match status" value="1"/>
</dbReference>
<evidence type="ECO:0000313" key="14">
    <source>
        <dbReference type="Proteomes" id="UP000315759"/>
    </source>
</evidence>
<evidence type="ECO:0000256" key="3">
    <source>
        <dbReference type="ARBA" id="ARBA00022679"/>
    </source>
</evidence>
<dbReference type="PROSITE" id="PS50011">
    <property type="entry name" value="PROTEIN_KINASE_DOM"/>
    <property type="match status" value="1"/>
</dbReference>
<feature type="domain" description="Protein kinase" evidence="12">
    <location>
        <begin position="11"/>
        <end position="272"/>
    </location>
</feature>
<feature type="region of interest" description="Disordered" evidence="10">
    <location>
        <begin position="323"/>
        <end position="381"/>
    </location>
</feature>
<dbReference type="SMART" id="SM00220">
    <property type="entry name" value="S_TKc"/>
    <property type="match status" value="1"/>
</dbReference>
<keyword evidence="6 9" id="KW-0067">ATP-binding</keyword>
<evidence type="ECO:0000259" key="12">
    <source>
        <dbReference type="PROSITE" id="PS50011"/>
    </source>
</evidence>
<evidence type="ECO:0000256" key="5">
    <source>
        <dbReference type="ARBA" id="ARBA00022777"/>
    </source>
</evidence>
<dbReference type="Proteomes" id="UP000315759">
    <property type="component" value="Unassembled WGS sequence"/>
</dbReference>
<organism evidence="13 14">
    <name type="scientific">Mycolicibacterium hodleri</name>
    <dbReference type="NCBI Taxonomy" id="49897"/>
    <lineage>
        <taxon>Bacteria</taxon>
        <taxon>Bacillati</taxon>
        <taxon>Actinomycetota</taxon>
        <taxon>Actinomycetes</taxon>
        <taxon>Mycobacteriales</taxon>
        <taxon>Mycobacteriaceae</taxon>
        <taxon>Mycolicibacterium</taxon>
    </lineage>
</organism>
<dbReference type="GO" id="GO:0080090">
    <property type="term" value="P:regulation of primary metabolic process"/>
    <property type="evidence" value="ECO:0007669"/>
    <property type="project" value="UniProtKB-ARBA"/>
</dbReference>
<dbReference type="InterPro" id="IPR017441">
    <property type="entry name" value="Protein_kinase_ATP_BS"/>
</dbReference>